<evidence type="ECO:0000256" key="3">
    <source>
        <dbReference type="ARBA" id="ARBA00012054"/>
    </source>
</evidence>
<dbReference type="InterPro" id="IPR027417">
    <property type="entry name" value="P-loop_NTPase"/>
</dbReference>
<evidence type="ECO:0000256" key="8">
    <source>
        <dbReference type="ARBA" id="ARBA00048090"/>
    </source>
</evidence>
<dbReference type="SUPFAM" id="SSF52540">
    <property type="entry name" value="P-loop containing nucleoside triphosphate hydrolases"/>
    <property type="match status" value="1"/>
</dbReference>
<keyword evidence="4 9" id="KW-0808">Transferase</keyword>
<dbReference type="Proteomes" id="UP001566476">
    <property type="component" value="Unassembled WGS sequence"/>
</dbReference>
<dbReference type="NCBIfam" id="TIGR01313">
    <property type="entry name" value="therm_gnt_kin"/>
    <property type="match status" value="1"/>
</dbReference>
<evidence type="ECO:0000313" key="10">
    <source>
        <dbReference type="EMBL" id="MEZ0492510.1"/>
    </source>
</evidence>
<dbReference type="EMBL" id="JBGGTQ010000004">
    <property type="protein sequence ID" value="MEZ0492510.1"/>
    <property type="molecule type" value="Genomic_DNA"/>
</dbReference>
<evidence type="ECO:0000256" key="1">
    <source>
        <dbReference type="ARBA" id="ARBA00004761"/>
    </source>
</evidence>
<evidence type="ECO:0000256" key="2">
    <source>
        <dbReference type="ARBA" id="ARBA00008420"/>
    </source>
</evidence>
<dbReference type="EC" id="2.7.1.12" evidence="3 9"/>
<evidence type="ECO:0000256" key="6">
    <source>
        <dbReference type="ARBA" id="ARBA00022777"/>
    </source>
</evidence>
<sequence>MSTTVIVMGVSGSGKTTLAQDLSTARGWTYAEGDDFHSQANVEKMRSGHPLTDEDRWPWLRSIAAWIGEREAAGESAVVTCSALKRAYRDLLAEGNPSVVFCELKVPDEVLQDRLTHREGHYMPASLLRSQLDTLEDLQPDEQGFRVQVQDGPAQVLDEVLSHL</sequence>
<comment type="pathway">
    <text evidence="1">Carbohydrate acid metabolism.</text>
</comment>
<keyword evidence="11" id="KW-1185">Reference proteome</keyword>
<comment type="caution">
    <text evidence="10">The sequence shown here is derived from an EMBL/GenBank/DDBJ whole genome shotgun (WGS) entry which is preliminary data.</text>
</comment>
<proteinExistence type="inferred from homology"/>
<evidence type="ECO:0000313" key="11">
    <source>
        <dbReference type="Proteomes" id="UP001566476"/>
    </source>
</evidence>
<dbReference type="InterPro" id="IPR006001">
    <property type="entry name" value="Therm_gnt_kin"/>
</dbReference>
<dbReference type="Pfam" id="PF13671">
    <property type="entry name" value="AAA_33"/>
    <property type="match status" value="1"/>
</dbReference>
<keyword evidence="6 9" id="KW-0418">Kinase</keyword>
<dbReference type="Gene3D" id="3.40.50.300">
    <property type="entry name" value="P-loop containing nucleotide triphosphate hydrolases"/>
    <property type="match status" value="1"/>
</dbReference>
<comment type="similarity">
    <text evidence="2 9">Belongs to the gluconokinase GntK/GntV family.</text>
</comment>
<evidence type="ECO:0000256" key="4">
    <source>
        <dbReference type="ARBA" id="ARBA00022679"/>
    </source>
</evidence>
<evidence type="ECO:0000256" key="7">
    <source>
        <dbReference type="ARBA" id="ARBA00022840"/>
    </source>
</evidence>
<name>A0ABV4I1V9_9ACTN</name>
<gene>
    <name evidence="10" type="ORF">AB2L28_09705</name>
</gene>
<comment type="catalytic activity">
    <reaction evidence="8 9">
        <text>D-gluconate + ATP = 6-phospho-D-gluconate + ADP + H(+)</text>
        <dbReference type="Rhea" id="RHEA:19433"/>
        <dbReference type="ChEBI" id="CHEBI:15378"/>
        <dbReference type="ChEBI" id="CHEBI:18391"/>
        <dbReference type="ChEBI" id="CHEBI:30616"/>
        <dbReference type="ChEBI" id="CHEBI:58759"/>
        <dbReference type="ChEBI" id="CHEBI:456216"/>
        <dbReference type="EC" id="2.7.1.12"/>
    </reaction>
</comment>
<dbReference type="CDD" id="cd02021">
    <property type="entry name" value="GntK"/>
    <property type="match status" value="1"/>
</dbReference>
<organism evidence="10 11">
    <name type="scientific">Kineococcus mangrovi</name>
    <dbReference type="NCBI Taxonomy" id="1660183"/>
    <lineage>
        <taxon>Bacteria</taxon>
        <taxon>Bacillati</taxon>
        <taxon>Actinomycetota</taxon>
        <taxon>Actinomycetes</taxon>
        <taxon>Kineosporiales</taxon>
        <taxon>Kineosporiaceae</taxon>
        <taxon>Kineococcus</taxon>
    </lineage>
</organism>
<dbReference type="RefSeq" id="WP_370718558.1">
    <property type="nucleotide sequence ID" value="NZ_JBGGTQ010000004.1"/>
</dbReference>
<accession>A0ABV4I1V9</accession>
<reference evidence="10 11" key="1">
    <citation type="submission" date="2024-07" db="EMBL/GenBank/DDBJ databases">
        <authorList>
            <person name="Thanompreechachai J."/>
            <person name="Duangmal K."/>
        </authorList>
    </citation>
    <scope>NUCLEOTIDE SEQUENCE [LARGE SCALE GENOMIC DNA]</scope>
    <source>
        <strain evidence="10 11">TBRC 1896</strain>
    </source>
</reference>
<evidence type="ECO:0000256" key="9">
    <source>
        <dbReference type="RuleBase" id="RU363066"/>
    </source>
</evidence>
<protein>
    <recommendedName>
        <fullName evidence="3 9">Gluconokinase</fullName>
        <ecNumber evidence="3 9">2.7.1.12</ecNumber>
    </recommendedName>
</protein>
<dbReference type="PANTHER" id="PTHR43442:SF3">
    <property type="entry name" value="GLUCONOKINASE-RELATED"/>
    <property type="match status" value="1"/>
</dbReference>
<evidence type="ECO:0000256" key="5">
    <source>
        <dbReference type="ARBA" id="ARBA00022741"/>
    </source>
</evidence>
<keyword evidence="5 9" id="KW-0547">Nucleotide-binding</keyword>
<keyword evidence="7 9" id="KW-0067">ATP-binding</keyword>
<dbReference type="PANTHER" id="PTHR43442">
    <property type="entry name" value="GLUCONOKINASE-RELATED"/>
    <property type="match status" value="1"/>
</dbReference>